<protein>
    <submittedName>
        <fullName evidence="1">Uncharacterized protein</fullName>
    </submittedName>
</protein>
<reference evidence="1" key="1">
    <citation type="journal article" date="2021" name="Proc. Natl. Acad. Sci. U.S.A.">
        <title>A Catalog of Tens of Thousands of Viruses from Human Metagenomes Reveals Hidden Associations with Chronic Diseases.</title>
        <authorList>
            <person name="Tisza M.J."/>
            <person name="Buck C.B."/>
        </authorList>
    </citation>
    <scope>NUCLEOTIDE SEQUENCE</scope>
    <source>
        <strain evidence="1">Ctoyw14</strain>
    </source>
</reference>
<dbReference type="EMBL" id="BK014751">
    <property type="protein sequence ID" value="DAD74061.1"/>
    <property type="molecule type" value="Genomic_DNA"/>
</dbReference>
<evidence type="ECO:0000313" key="1">
    <source>
        <dbReference type="EMBL" id="DAD74061.1"/>
    </source>
</evidence>
<proteinExistence type="predicted"/>
<organism evidence="1">
    <name type="scientific">Podoviridae sp. ctoyw14</name>
    <dbReference type="NCBI Taxonomy" id="2826578"/>
    <lineage>
        <taxon>Viruses</taxon>
        <taxon>Duplodnaviria</taxon>
        <taxon>Heunggongvirae</taxon>
        <taxon>Uroviricota</taxon>
        <taxon>Caudoviricetes</taxon>
    </lineage>
</organism>
<name>A0A8S5LVH4_9CAUD</name>
<sequence length="69" mass="7764">MFVVTFTDITSAQAWIVYSKCKHLGIGYYSEYTHNYNQNAVCGPMTAGDKDALVKLINDKTRTTVLKEV</sequence>
<accession>A0A8S5LVH4</accession>